<evidence type="ECO:0000256" key="3">
    <source>
        <dbReference type="SAM" id="MobiDB-lite"/>
    </source>
</evidence>
<feature type="region of interest" description="Disordered" evidence="3">
    <location>
        <begin position="323"/>
        <end position="344"/>
    </location>
</feature>
<dbReference type="InterPro" id="IPR000504">
    <property type="entry name" value="RRM_dom"/>
</dbReference>
<evidence type="ECO:0000259" key="4">
    <source>
        <dbReference type="PROSITE" id="PS50102"/>
    </source>
</evidence>
<accession>A0ABY7DU72</accession>
<keyword evidence="1 2" id="KW-0694">RNA-binding</keyword>
<dbReference type="PROSITE" id="PS50102">
    <property type="entry name" value="RRM"/>
    <property type="match status" value="2"/>
</dbReference>
<dbReference type="EMBL" id="CP111014">
    <property type="protein sequence ID" value="WAR00434.1"/>
    <property type="molecule type" value="Genomic_DNA"/>
</dbReference>
<evidence type="ECO:0000256" key="2">
    <source>
        <dbReference type="PROSITE-ProRule" id="PRU00176"/>
    </source>
</evidence>
<feature type="compositionally biased region" description="Basic and acidic residues" evidence="3">
    <location>
        <begin position="12"/>
        <end position="37"/>
    </location>
</feature>
<dbReference type="InterPro" id="IPR050374">
    <property type="entry name" value="RRT5_SRSF_SR"/>
</dbReference>
<feature type="domain" description="RRM" evidence="4">
    <location>
        <begin position="416"/>
        <end position="485"/>
    </location>
</feature>
<dbReference type="InterPro" id="IPR035979">
    <property type="entry name" value="RBD_domain_sf"/>
</dbReference>
<dbReference type="InterPro" id="IPR012677">
    <property type="entry name" value="Nucleotide-bd_a/b_plait_sf"/>
</dbReference>
<feature type="compositionally biased region" description="Gly residues" evidence="3">
    <location>
        <begin position="323"/>
        <end position="340"/>
    </location>
</feature>
<dbReference type="Pfam" id="PF00076">
    <property type="entry name" value="RRM_1"/>
    <property type="match status" value="2"/>
</dbReference>
<name>A0ABY7DU72_MYAAR</name>
<dbReference type="Proteomes" id="UP001164746">
    <property type="component" value="Chromosome 3"/>
</dbReference>
<keyword evidence="6" id="KW-1185">Reference proteome</keyword>
<gene>
    <name evidence="5" type="ORF">MAR_024806</name>
</gene>
<proteinExistence type="predicted"/>
<sequence length="485" mass="49329">MTDPSVTPQSHRMAESPERERDRRMNEVMARESRGSRDGPGVMGPGPGPQGRGGGGMGSGMGAMGGGMGSMGGGGGGGSMGGGSAVMGGGSAGMGGNMNQGVNPQILKQLGIEGPLSNSVFVSNLDYKVGWKKLKDVFKLAGNVRQAKIMEDKDGKSRGMGTITFDTPMEAVQAICILSHRNVAWQNLFERTMRVKMDGQQTNASRPDPLPAGLKSVGPSLNNLQQMGPGMPDVVGGMGMGMGGSGMSMGGMGAGMANMERMGSSMSGMGSMGSMGSGMGSGLSGMGSGMGSGMTGGMSGMGSMGSGMSGMGMGDSFSGMSGMGGMGSGSGMGSGMGSGGMSDNFGMSSMGGGNMGASSGLSGMMDNSRSSGGMGNFGGSSGLSSRMDFGRDRSRSNQNVMQGLGQQDYTPRSDRTTVIVKNLPYSLDWQTLKQKFSGIGDIRFAEISKNEQNRSNGWGLVSFRREEDAQMAVKCIMESTSDEGT</sequence>
<feature type="compositionally biased region" description="Gly residues" evidence="3">
    <location>
        <begin position="41"/>
        <end position="61"/>
    </location>
</feature>
<dbReference type="PANTHER" id="PTHR23003:SF3">
    <property type="entry name" value="FI21236P1-RELATED"/>
    <property type="match status" value="1"/>
</dbReference>
<evidence type="ECO:0000313" key="6">
    <source>
        <dbReference type="Proteomes" id="UP001164746"/>
    </source>
</evidence>
<evidence type="ECO:0000256" key="1">
    <source>
        <dbReference type="ARBA" id="ARBA00022884"/>
    </source>
</evidence>
<dbReference type="PANTHER" id="PTHR23003">
    <property type="entry name" value="RNA RECOGNITION MOTIF RRM DOMAIN CONTAINING PROTEIN"/>
    <property type="match status" value="1"/>
</dbReference>
<feature type="region of interest" description="Disordered" evidence="3">
    <location>
        <begin position="1"/>
        <end position="61"/>
    </location>
</feature>
<dbReference type="SMART" id="SM00360">
    <property type="entry name" value="RRM"/>
    <property type="match status" value="2"/>
</dbReference>
<feature type="compositionally biased region" description="Polar residues" evidence="3">
    <location>
        <begin position="1"/>
        <end position="10"/>
    </location>
</feature>
<feature type="domain" description="RRM" evidence="4">
    <location>
        <begin position="118"/>
        <end position="200"/>
    </location>
</feature>
<organism evidence="5 6">
    <name type="scientific">Mya arenaria</name>
    <name type="common">Soft-shell clam</name>
    <dbReference type="NCBI Taxonomy" id="6604"/>
    <lineage>
        <taxon>Eukaryota</taxon>
        <taxon>Metazoa</taxon>
        <taxon>Spiralia</taxon>
        <taxon>Lophotrochozoa</taxon>
        <taxon>Mollusca</taxon>
        <taxon>Bivalvia</taxon>
        <taxon>Autobranchia</taxon>
        <taxon>Heteroconchia</taxon>
        <taxon>Euheterodonta</taxon>
        <taxon>Imparidentia</taxon>
        <taxon>Neoheterodontei</taxon>
        <taxon>Myida</taxon>
        <taxon>Myoidea</taxon>
        <taxon>Myidae</taxon>
        <taxon>Mya</taxon>
    </lineage>
</organism>
<dbReference type="SUPFAM" id="SSF54928">
    <property type="entry name" value="RNA-binding domain, RBD"/>
    <property type="match status" value="1"/>
</dbReference>
<dbReference type="CDD" id="cd00590">
    <property type="entry name" value="RRM_SF"/>
    <property type="match status" value="1"/>
</dbReference>
<evidence type="ECO:0000313" key="5">
    <source>
        <dbReference type="EMBL" id="WAR00434.1"/>
    </source>
</evidence>
<protein>
    <submittedName>
        <fullName evidence="5">MYEF2-like protein</fullName>
    </submittedName>
</protein>
<reference evidence="5" key="1">
    <citation type="submission" date="2022-11" db="EMBL/GenBank/DDBJ databases">
        <title>Centuries of genome instability and evolution in soft-shell clam transmissible cancer (bioRxiv).</title>
        <authorList>
            <person name="Hart S.F.M."/>
            <person name="Yonemitsu M.A."/>
            <person name="Giersch R.M."/>
            <person name="Beal B.F."/>
            <person name="Arriagada G."/>
            <person name="Davis B.W."/>
            <person name="Ostrander E.A."/>
            <person name="Goff S.P."/>
            <person name="Metzger M.J."/>
        </authorList>
    </citation>
    <scope>NUCLEOTIDE SEQUENCE</scope>
    <source>
        <strain evidence="5">MELC-2E11</strain>
        <tissue evidence="5">Siphon/mantle</tissue>
    </source>
</reference>
<dbReference type="Gene3D" id="3.30.70.330">
    <property type="match status" value="2"/>
</dbReference>